<sequence length="216" mass="24793">MSIDLYMFAGVNGAGKSTLYSSIDANERPKIKNSRRANADEIARNNHWDWRDPVSNFKAMRMEVKRINSFIANKQSFNMETTLASSKKTYINILSSAKEQGFTTHLLYVGVDSAELAKKRVKYRVAKGGHGIPDEVIDRRYSKSVKNLELLAPLFDSVELYDNTNVFQTIYERNRLKTTTFKTSIVWAQPSIMADKHAIRVKQLALQRLKRAKRKE</sequence>
<protein>
    <recommendedName>
        <fullName evidence="6">UDP-N-acetylglucosamine kinase</fullName>
        <ecNumber evidence="2">2.7.1.176</ecNumber>
    </recommendedName>
    <alternativeName>
        <fullName evidence="6">UDP-N-acetylglucosamine kinase</fullName>
    </alternativeName>
</protein>
<dbReference type="Gene3D" id="3.40.50.300">
    <property type="entry name" value="P-loop containing nucleotide triphosphate hydrolases"/>
    <property type="match status" value="1"/>
</dbReference>
<dbReference type="InterPro" id="IPR010488">
    <property type="entry name" value="Zeta_toxin_domain"/>
</dbReference>
<name>A0ABX5N580_9LACO</name>
<evidence type="ECO:0000256" key="3">
    <source>
        <dbReference type="ARBA" id="ARBA00022649"/>
    </source>
</evidence>
<evidence type="ECO:0000256" key="1">
    <source>
        <dbReference type="ARBA" id="ARBA00009104"/>
    </source>
</evidence>
<evidence type="ECO:0000256" key="7">
    <source>
        <dbReference type="ARBA" id="ARBA00048178"/>
    </source>
</evidence>
<dbReference type="SUPFAM" id="SSF52540">
    <property type="entry name" value="P-loop containing nucleoside triphosphate hydrolases"/>
    <property type="match status" value="1"/>
</dbReference>
<dbReference type="EMBL" id="QGLG01000002">
    <property type="protein sequence ID" value="PXY85231.1"/>
    <property type="molecule type" value="Genomic_DNA"/>
</dbReference>
<dbReference type="PANTHER" id="PTHR39206">
    <property type="entry name" value="SLL8004 PROTEIN"/>
    <property type="match status" value="1"/>
</dbReference>
<dbReference type="InterPro" id="IPR027417">
    <property type="entry name" value="P-loop_NTPase"/>
</dbReference>
<evidence type="ECO:0000256" key="4">
    <source>
        <dbReference type="ARBA" id="ARBA00022741"/>
    </source>
</evidence>
<comment type="similarity">
    <text evidence="1">Belongs to the zeta toxin family.</text>
</comment>
<dbReference type="Pfam" id="PF06414">
    <property type="entry name" value="Zeta_toxin"/>
    <property type="match status" value="1"/>
</dbReference>
<accession>A0ABX5N580</accession>
<dbReference type="RefSeq" id="WP_110446637.1">
    <property type="nucleotide sequence ID" value="NZ_QGLG01000002.1"/>
</dbReference>
<dbReference type="EC" id="2.7.1.176" evidence="2"/>
<keyword evidence="5" id="KW-0067">ATP-binding</keyword>
<comment type="catalytic activity">
    <reaction evidence="7">
        <text>UDP-N-acetyl-alpha-D-glucosamine + ATP = UDP-N-acetyl-alpha-D-glucosamine 3'-phosphate + ADP + H(+)</text>
        <dbReference type="Rhea" id="RHEA:32671"/>
        <dbReference type="ChEBI" id="CHEBI:15378"/>
        <dbReference type="ChEBI" id="CHEBI:30616"/>
        <dbReference type="ChEBI" id="CHEBI:57705"/>
        <dbReference type="ChEBI" id="CHEBI:64353"/>
        <dbReference type="ChEBI" id="CHEBI:456216"/>
        <dbReference type="EC" id="2.7.1.176"/>
    </reaction>
</comment>
<evidence type="ECO:0000259" key="8">
    <source>
        <dbReference type="Pfam" id="PF06414"/>
    </source>
</evidence>
<organism evidence="9 10">
    <name type="scientific">Lactobacillus melliventris</name>
    <dbReference type="NCBI Taxonomy" id="1218507"/>
    <lineage>
        <taxon>Bacteria</taxon>
        <taxon>Bacillati</taxon>
        <taxon>Bacillota</taxon>
        <taxon>Bacilli</taxon>
        <taxon>Lactobacillales</taxon>
        <taxon>Lactobacillaceae</taxon>
        <taxon>Lactobacillus</taxon>
    </lineage>
</organism>
<evidence type="ECO:0000256" key="5">
    <source>
        <dbReference type="ARBA" id="ARBA00022840"/>
    </source>
</evidence>
<comment type="caution">
    <text evidence="9">The sequence shown here is derived from an EMBL/GenBank/DDBJ whole genome shotgun (WGS) entry which is preliminary data.</text>
</comment>
<evidence type="ECO:0000256" key="2">
    <source>
        <dbReference type="ARBA" id="ARBA00011963"/>
    </source>
</evidence>
<gene>
    <name evidence="9" type="ORF">DK873_08860</name>
</gene>
<evidence type="ECO:0000313" key="9">
    <source>
        <dbReference type="EMBL" id="PXY85231.1"/>
    </source>
</evidence>
<keyword evidence="4" id="KW-0547">Nucleotide-binding</keyword>
<dbReference type="Proteomes" id="UP000247698">
    <property type="component" value="Unassembled WGS sequence"/>
</dbReference>
<keyword evidence="10" id="KW-1185">Reference proteome</keyword>
<proteinExistence type="inferred from homology"/>
<feature type="domain" description="Zeta toxin" evidence="8">
    <location>
        <begin position="5"/>
        <end position="165"/>
    </location>
</feature>
<reference evidence="9 10" key="1">
    <citation type="submission" date="2018-05" db="EMBL/GenBank/DDBJ databases">
        <title>Reference genomes for bee gut microbiota database.</title>
        <authorList>
            <person name="Ellegaard K.M."/>
        </authorList>
    </citation>
    <scope>NUCLEOTIDE SEQUENCE [LARGE SCALE GENOMIC DNA]</scope>
    <source>
        <strain evidence="9 10">ESL0184</strain>
    </source>
</reference>
<keyword evidence="3" id="KW-1277">Toxin-antitoxin system</keyword>
<evidence type="ECO:0000313" key="10">
    <source>
        <dbReference type="Proteomes" id="UP000247698"/>
    </source>
</evidence>
<dbReference type="PANTHER" id="PTHR39206:SF1">
    <property type="entry name" value="SLL8004 PROTEIN"/>
    <property type="match status" value="1"/>
</dbReference>
<evidence type="ECO:0000256" key="6">
    <source>
        <dbReference type="ARBA" id="ARBA00032897"/>
    </source>
</evidence>